<organism evidence="1 4">
    <name type="scientific">Pseudoalteromonas aurantia</name>
    <dbReference type="NCBI Taxonomy" id="43654"/>
    <lineage>
        <taxon>Bacteria</taxon>
        <taxon>Pseudomonadati</taxon>
        <taxon>Pseudomonadota</taxon>
        <taxon>Gammaproteobacteria</taxon>
        <taxon>Alteromonadales</taxon>
        <taxon>Pseudoalteromonadaceae</taxon>
        <taxon>Pseudoalteromonas</taxon>
    </lineage>
</organism>
<name>A0A5S3VDX8_9GAMM</name>
<dbReference type="RefSeq" id="WP_138589643.1">
    <property type="nucleotide sequence ID" value="NZ_PNBW01000019.1"/>
</dbReference>
<accession>A0A5S3VDX8</accession>
<evidence type="ECO:0000313" key="4">
    <source>
        <dbReference type="Proteomes" id="UP000307217"/>
    </source>
</evidence>
<evidence type="ECO:0000313" key="1">
    <source>
        <dbReference type="EMBL" id="TMO70498.1"/>
    </source>
</evidence>
<comment type="caution">
    <text evidence="1">The sequence shown here is derived from an EMBL/GenBank/DDBJ whole genome shotgun (WGS) entry which is preliminary data.</text>
</comment>
<dbReference type="OrthoDB" id="5761831at2"/>
<proteinExistence type="predicted"/>
<reference evidence="1 4" key="1">
    <citation type="submission" date="2018-01" db="EMBL/GenBank/DDBJ databases">
        <authorList>
            <person name="Paulsen S."/>
            <person name="Gram L.K."/>
        </authorList>
    </citation>
    <scope>NUCLEOTIDE SEQUENCE [LARGE SCALE GENOMIC DNA]</scope>
    <source>
        <strain evidence="1 4">S3790</strain>
        <strain evidence="2">S3895</strain>
    </source>
</reference>
<dbReference type="Proteomes" id="UP000307217">
    <property type="component" value="Unassembled WGS sequence"/>
</dbReference>
<reference evidence="3 4" key="2">
    <citation type="submission" date="2019-06" db="EMBL/GenBank/DDBJ databases">
        <title>Co-occurence of chitin degradation, pigmentation and bioactivity in marine Pseudoalteromonas.</title>
        <authorList>
            <person name="Sonnenschein E.C."/>
            <person name="Bech P.K."/>
        </authorList>
    </citation>
    <scope>NUCLEOTIDE SEQUENCE [LARGE SCALE GENOMIC DNA]</scope>
    <source>
        <strain evidence="4">S3790</strain>
        <strain evidence="3">S3895</strain>
    </source>
</reference>
<gene>
    <name evidence="1" type="ORF">CWC19_01390</name>
    <name evidence="2" type="ORF">CWC20_03340</name>
</gene>
<dbReference type="AlphaFoldDB" id="A0A5S3VDX8"/>
<dbReference type="Proteomes" id="UP000307164">
    <property type="component" value="Unassembled WGS sequence"/>
</dbReference>
<evidence type="ECO:0000313" key="2">
    <source>
        <dbReference type="EMBL" id="TMO77636.1"/>
    </source>
</evidence>
<keyword evidence="3" id="KW-1185">Reference proteome</keyword>
<dbReference type="EMBL" id="PNBW01000019">
    <property type="protein sequence ID" value="TMO77636.1"/>
    <property type="molecule type" value="Genomic_DNA"/>
</dbReference>
<evidence type="ECO:0000313" key="3">
    <source>
        <dbReference type="Proteomes" id="UP000307164"/>
    </source>
</evidence>
<dbReference type="EMBL" id="PNBX01000003">
    <property type="protein sequence ID" value="TMO70498.1"/>
    <property type="molecule type" value="Genomic_DNA"/>
</dbReference>
<protein>
    <submittedName>
        <fullName evidence="1">Uncharacterized protein</fullName>
    </submittedName>
</protein>
<sequence>MRSWLSLILIFIVLTVGYYCRLLIQPSVSSSALKITSEPELINAKTTQPIMTDKLPQQDVSSHAINDLHVNSGQLETVIPVRWKQTGQFKAHFNRLKNMADQGDIDAKYILAKNLRYCFFCTD</sequence>
<reference evidence="1" key="3">
    <citation type="submission" date="2019-09" db="EMBL/GenBank/DDBJ databases">
        <title>Co-occurence of chitin degradation, pigmentation and bioactivity in marine Pseudoalteromonas.</title>
        <authorList>
            <person name="Sonnenschein E.C."/>
            <person name="Bech P.K."/>
        </authorList>
    </citation>
    <scope>NUCLEOTIDE SEQUENCE</scope>
    <source>
        <strain evidence="1">S3790</strain>
        <strain evidence="2">S3895</strain>
    </source>
</reference>